<protein>
    <recommendedName>
        <fullName evidence="4">DUF4760 domain-containing protein</fullName>
    </recommendedName>
</protein>
<evidence type="ECO:0000313" key="3">
    <source>
        <dbReference type="Proteomes" id="UP001165667"/>
    </source>
</evidence>
<dbReference type="Proteomes" id="UP001165667">
    <property type="component" value="Unassembled WGS sequence"/>
</dbReference>
<organism evidence="2 3">
    <name type="scientific">Lichenifustis flavocetrariae</name>
    <dbReference type="NCBI Taxonomy" id="2949735"/>
    <lineage>
        <taxon>Bacteria</taxon>
        <taxon>Pseudomonadati</taxon>
        <taxon>Pseudomonadota</taxon>
        <taxon>Alphaproteobacteria</taxon>
        <taxon>Hyphomicrobiales</taxon>
        <taxon>Lichenihabitantaceae</taxon>
        <taxon>Lichenifustis</taxon>
    </lineage>
</organism>
<keyword evidence="1" id="KW-1133">Transmembrane helix</keyword>
<evidence type="ECO:0000256" key="1">
    <source>
        <dbReference type="SAM" id="Phobius"/>
    </source>
</evidence>
<dbReference type="RefSeq" id="WP_282587650.1">
    <property type="nucleotide sequence ID" value="NZ_JAMOIM010000023.1"/>
</dbReference>
<keyword evidence="1" id="KW-0472">Membrane</keyword>
<comment type="caution">
    <text evidence="2">The sequence shown here is derived from an EMBL/GenBank/DDBJ whole genome shotgun (WGS) entry which is preliminary data.</text>
</comment>
<keyword evidence="3" id="KW-1185">Reference proteome</keyword>
<reference evidence="2" key="1">
    <citation type="submission" date="2022-05" db="EMBL/GenBank/DDBJ databases">
        <authorList>
            <person name="Pankratov T."/>
        </authorList>
    </citation>
    <scope>NUCLEOTIDE SEQUENCE</scope>
    <source>
        <strain evidence="2">BP6-180914</strain>
    </source>
</reference>
<feature type="transmembrane region" description="Helical" evidence="1">
    <location>
        <begin position="7"/>
        <end position="26"/>
    </location>
</feature>
<name>A0AA41YZ61_9HYPH</name>
<keyword evidence="1" id="KW-0812">Transmembrane</keyword>
<evidence type="ECO:0008006" key="4">
    <source>
        <dbReference type="Google" id="ProtNLM"/>
    </source>
</evidence>
<dbReference type="EMBL" id="JAMOIM010000023">
    <property type="protein sequence ID" value="MCW6511271.1"/>
    <property type="molecule type" value="Genomic_DNA"/>
</dbReference>
<evidence type="ECO:0000313" key="2">
    <source>
        <dbReference type="EMBL" id="MCW6511271.1"/>
    </source>
</evidence>
<sequence length="213" mass="24185">MDTWFRSLTLQLIGLVIIVLGALYLLKSKVPESAEGTLIGAGVGAVVSIAIFGITKSQNKRGTTLDLFKEYYSADFALLRRRAERFMISHRDVDWVKNDPYDIGRRDEDLAGYGAVLRFWQRVALLFTEDELDRTLIQRLLARELAHWQVLVFEPVFVRKNIYVRETIGRLTHAVANGPAREAFKAGVRDGESMKRRMSSAAELKTVVKSERP</sequence>
<accession>A0AA41YZ61</accession>
<feature type="transmembrane region" description="Helical" evidence="1">
    <location>
        <begin position="38"/>
        <end position="55"/>
    </location>
</feature>
<gene>
    <name evidence="2" type="ORF">M8523_25100</name>
</gene>
<dbReference type="AlphaFoldDB" id="A0AA41YZ61"/>
<proteinExistence type="predicted"/>